<reference evidence="3 4" key="1">
    <citation type="journal article" name="Front. Microbiol.">
        <title>Sugar Metabolism of the First Thermophilic Planctomycete Thermogutta terrifontis: Comparative Genomic and Transcriptomic Approaches.</title>
        <authorList>
            <person name="Elcheninov A.G."/>
            <person name="Menzel P."/>
            <person name="Gudbergsdottir S.R."/>
            <person name="Slesarev A.I."/>
            <person name="Kadnikov V.V."/>
            <person name="Krogh A."/>
            <person name="Bonch-Osmolovskaya E.A."/>
            <person name="Peng X."/>
            <person name="Kublanov I.V."/>
        </authorList>
    </citation>
    <scope>NUCLEOTIDE SEQUENCE [LARGE SCALE GENOMIC DNA]</scope>
    <source>
        <strain evidence="3 4">R1</strain>
    </source>
</reference>
<sequence>MPQTPSVLSCVFATVLTLTGSLFVSVTAAQEIVAHRGASHDAPENTLAAFRLAWDQGADAIEGDFRLTADGQVVCLHDADTKRVTGGEVDWKVSEVTLEKLRTLDVGKWKGESFAGERIPTLAEVLAIIPPGKKLFLEIKGGPELVEPIRRVLVSSGISLQQIVIIAFDQNTVMEVRRLLPEVKVHWLVSYKQDKETGCWTPTADEVFQTLSRIRAHGVDTEANPEVVNRSFVERLRREGYEFHVWTVDEGDRARLFRDLGVDSITTNRPAFIRQELQKPGSEEITMRQ</sequence>
<dbReference type="CDD" id="cd08582">
    <property type="entry name" value="GDPD_like_2"/>
    <property type="match status" value="1"/>
</dbReference>
<gene>
    <name evidence="3" type="ORF">THTE_2739</name>
</gene>
<dbReference type="InterPro" id="IPR017946">
    <property type="entry name" value="PLC-like_Pdiesterase_TIM-brl"/>
</dbReference>
<dbReference type="GO" id="GO:0008889">
    <property type="term" value="F:glycerophosphodiester phosphodiesterase activity"/>
    <property type="evidence" value="ECO:0007669"/>
    <property type="project" value="UniProtKB-EC"/>
</dbReference>
<evidence type="ECO:0000313" key="3">
    <source>
        <dbReference type="EMBL" id="ASV75341.1"/>
    </source>
</evidence>
<feature type="chain" id="PRO_5013352735" evidence="1">
    <location>
        <begin position="29"/>
        <end position="289"/>
    </location>
</feature>
<keyword evidence="3" id="KW-0378">Hydrolase</keyword>
<dbReference type="GO" id="GO:0006629">
    <property type="term" value="P:lipid metabolic process"/>
    <property type="evidence" value="ECO:0007669"/>
    <property type="project" value="InterPro"/>
</dbReference>
<dbReference type="InterPro" id="IPR030395">
    <property type="entry name" value="GP_PDE_dom"/>
</dbReference>
<feature type="domain" description="GP-PDE" evidence="2">
    <location>
        <begin position="30"/>
        <end position="277"/>
    </location>
</feature>
<protein>
    <submittedName>
        <fullName evidence="3">Glycerophosphoryl diester phosphodiesterase</fullName>
        <ecNumber evidence="3">3.1.4.46</ecNumber>
    </submittedName>
</protein>
<dbReference type="OrthoDB" id="238714at2"/>
<dbReference type="SUPFAM" id="SSF51695">
    <property type="entry name" value="PLC-like phosphodiesterases"/>
    <property type="match status" value="1"/>
</dbReference>
<evidence type="ECO:0000259" key="2">
    <source>
        <dbReference type="PROSITE" id="PS51704"/>
    </source>
</evidence>
<keyword evidence="1" id="KW-0732">Signal</keyword>
<evidence type="ECO:0000313" key="4">
    <source>
        <dbReference type="Proteomes" id="UP000215086"/>
    </source>
</evidence>
<dbReference type="PROSITE" id="PS51704">
    <property type="entry name" value="GP_PDE"/>
    <property type="match status" value="1"/>
</dbReference>
<dbReference type="EMBL" id="CP018477">
    <property type="protein sequence ID" value="ASV75341.1"/>
    <property type="molecule type" value="Genomic_DNA"/>
</dbReference>
<accession>A0A286RH93</accession>
<dbReference type="EC" id="3.1.4.46" evidence="3"/>
<name>A0A286RH93_9BACT</name>
<dbReference type="KEGG" id="ttf:THTE_2739"/>
<evidence type="ECO:0000256" key="1">
    <source>
        <dbReference type="SAM" id="SignalP"/>
    </source>
</evidence>
<dbReference type="Gene3D" id="3.20.20.190">
    <property type="entry name" value="Phosphatidylinositol (PI) phosphodiesterase"/>
    <property type="match status" value="1"/>
</dbReference>
<keyword evidence="4" id="KW-1185">Reference proteome</keyword>
<feature type="signal peptide" evidence="1">
    <location>
        <begin position="1"/>
        <end position="28"/>
    </location>
</feature>
<dbReference type="PANTHER" id="PTHR46211:SF1">
    <property type="entry name" value="GLYCEROPHOSPHODIESTER PHOSPHODIESTERASE, CYTOPLASMIC"/>
    <property type="match status" value="1"/>
</dbReference>
<dbReference type="AlphaFoldDB" id="A0A286RH93"/>
<dbReference type="Pfam" id="PF03009">
    <property type="entry name" value="GDPD"/>
    <property type="match status" value="1"/>
</dbReference>
<proteinExistence type="predicted"/>
<organism evidence="3 4">
    <name type="scientific">Thermogutta terrifontis</name>
    <dbReference type="NCBI Taxonomy" id="1331910"/>
    <lineage>
        <taxon>Bacteria</taxon>
        <taxon>Pseudomonadati</taxon>
        <taxon>Planctomycetota</taxon>
        <taxon>Planctomycetia</taxon>
        <taxon>Pirellulales</taxon>
        <taxon>Thermoguttaceae</taxon>
        <taxon>Thermogutta</taxon>
    </lineage>
</organism>
<dbReference type="PANTHER" id="PTHR46211">
    <property type="entry name" value="GLYCEROPHOSPHORYL DIESTER PHOSPHODIESTERASE"/>
    <property type="match status" value="1"/>
</dbReference>
<dbReference type="Proteomes" id="UP000215086">
    <property type="component" value="Chromosome"/>
</dbReference>